<dbReference type="AlphaFoldDB" id="A0A914VFX2"/>
<feature type="region of interest" description="Disordered" evidence="1">
    <location>
        <begin position="1"/>
        <end position="47"/>
    </location>
</feature>
<dbReference type="Proteomes" id="UP000887566">
    <property type="component" value="Unplaced"/>
</dbReference>
<protein>
    <submittedName>
        <fullName evidence="3">Uncharacterized protein</fullName>
    </submittedName>
</protein>
<feature type="region of interest" description="Disordered" evidence="1">
    <location>
        <begin position="187"/>
        <end position="213"/>
    </location>
</feature>
<keyword evidence="2" id="KW-1185">Reference proteome</keyword>
<organism evidence="2 3">
    <name type="scientific">Plectus sambesii</name>
    <dbReference type="NCBI Taxonomy" id="2011161"/>
    <lineage>
        <taxon>Eukaryota</taxon>
        <taxon>Metazoa</taxon>
        <taxon>Ecdysozoa</taxon>
        <taxon>Nematoda</taxon>
        <taxon>Chromadorea</taxon>
        <taxon>Plectida</taxon>
        <taxon>Plectina</taxon>
        <taxon>Plectoidea</taxon>
        <taxon>Plectidae</taxon>
        <taxon>Plectus</taxon>
    </lineage>
</organism>
<reference evidence="3" key="1">
    <citation type="submission" date="2022-11" db="UniProtKB">
        <authorList>
            <consortium name="WormBaseParasite"/>
        </authorList>
    </citation>
    <scope>IDENTIFICATION</scope>
</reference>
<name>A0A914VFX2_9BILA</name>
<feature type="compositionally biased region" description="Gly residues" evidence="1">
    <location>
        <begin position="32"/>
        <end position="45"/>
    </location>
</feature>
<evidence type="ECO:0000313" key="2">
    <source>
        <dbReference type="Proteomes" id="UP000887566"/>
    </source>
</evidence>
<evidence type="ECO:0000313" key="3">
    <source>
        <dbReference type="WBParaSite" id="PSAMB.scaffold1910size26766.g15541.t1"/>
    </source>
</evidence>
<sequence>MLRHDLTNGRHLMPVGRLHESTPRTRTSSTCGGSGGGGGGGGGGLNRVSVNDLNQKLLWRAEGLSPMSEARKRLFRKLAITLLLINIERLEELDRIDEDDGEQRVEDVRPHAEKVHAAFSVGALESYSIKNAKPSQHSPAADHRLTPIIEPSPVVDDSADVVDDDDDDKQIWLRKPKKTLSWRVKPSDALRHNNATKAIGADRKKPKRQSFAD</sequence>
<dbReference type="WBParaSite" id="PSAMB.scaffold1910size26766.g15541.t1">
    <property type="protein sequence ID" value="PSAMB.scaffold1910size26766.g15541.t1"/>
    <property type="gene ID" value="PSAMB.scaffold1910size26766.g15541"/>
</dbReference>
<evidence type="ECO:0000256" key="1">
    <source>
        <dbReference type="SAM" id="MobiDB-lite"/>
    </source>
</evidence>
<proteinExistence type="predicted"/>
<accession>A0A914VFX2</accession>
<feature type="compositionally biased region" description="Basic residues" evidence="1">
    <location>
        <begin position="204"/>
        <end position="213"/>
    </location>
</feature>